<dbReference type="AlphaFoldDB" id="A0A151ZK05"/>
<feature type="transmembrane region" description="Helical" evidence="2">
    <location>
        <begin position="292"/>
        <end position="313"/>
    </location>
</feature>
<evidence type="ECO:0000313" key="3">
    <source>
        <dbReference type="EMBL" id="KYQ94328.1"/>
    </source>
</evidence>
<keyword evidence="2" id="KW-0472">Membrane</keyword>
<reference evidence="3 4" key="1">
    <citation type="submission" date="2015-12" db="EMBL/GenBank/DDBJ databases">
        <title>Dictyostelia acquired genes for synthesis and detection of signals that induce cell-type specialization by lateral gene transfer from prokaryotes.</title>
        <authorList>
            <person name="Gloeckner G."/>
            <person name="Schaap P."/>
        </authorList>
    </citation>
    <scope>NUCLEOTIDE SEQUENCE [LARGE SCALE GENOMIC DNA]</scope>
    <source>
        <strain evidence="3 4">TK</strain>
    </source>
</reference>
<evidence type="ECO:0000256" key="2">
    <source>
        <dbReference type="SAM" id="Phobius"/>
    </source>
</evidence>
<feature type="coiled-coil region" evidence="1">
    <location>
        <begin position="34"/>
        <end position="143"/>
    </location>
</feature>
<keyword evidence="4" id="KW-1185">Reference proteome</keyword>
<evidence type="ECO:0000256" key="1">
    <source>
        <dbReference type="SAM" id="Coils"/>
    </source>
</evidence>
<sequence>MPLSLSTTDLIYIICIISILGLYYLVIYNKYKSDNIYKEKINNLNNTIKENERDFRNYIEKVENHHYKFWLNHKGDYLDFLAVIGDLEDQLKAAESEKILYKKAASYVKSKSETIISGLVSSVSALENEKMVLSNNIKVAKETIEDKDSELVLMAAEKNLFFDMATAELEYSAKKNKKLSKELETSKIQITEANNQCGKLMRDCESKAKVHEEAMGSNDDLIHQLSEKYSKAVMVFQDDLDLERADYQWNLDCLKKQFSNGLAQVELSYEGRVGLLEKSLEESQESISRMNLFECSWLAIMVLVSVPMMYLNWPF</sequence>
<organism evidence="3 4">
    <name type="scientific">Tieghemostelium lacteum</name>
    <name type="common">Slime mold</name>
    <name type="synonym">Dictyostelium lacteum</name>
    <dbReference type="NCBI Taxonomy" id="361077"/>
    <lineage>
        <taxon>Eukaryota</taxon>
        <taxon>Amoebozoa</taxon>
        <taxon>Evosea</taxon>
        <taxon>Eumycetozoa</taxon>
        <taxon>Dictyostelia</taxon>
        <taxon>Dictyosteliales</taxon>
        <taxon>Raperosteliaceae</taxon>
        <taxon>Tieghemostelium</taxon>
    </lineage>
</organism>
<protein>
    <submittedName>
        <fullName evidence="3">Uncharacterized protein</fullName>
    </submittedName>
</protein>
<dbReference type="EMBL" id="LODT01000022">
    <property type="protein sequence ID" value="KYQ94328.1"/>
    <property type="molecule type" value="Genomic_DNA"/>
</dbReference>
<name>A0A151ZK05_TIELA</name>
<keyword evidence="1" id="KW-0175">Coiled coil</keyword>
<keyword evidence="2" id="KW-1133">Transmembrane helix</keyword>
<gene>
    <name evidence="3" type="ORF">DLAC_11595</name>
</gene>
<keyword evidence="2" id="KW-0812">Transmembrane</keyword>
<dbReference type="InParanoid" id="A0A151ZK05"/>
<accession>A0A151ZK05</accession>
<dbReference type="Proteomes" id="UP000076078">
    <property type="component" value="Unassembled WGS sequence"/>
</dbReference>
<evidence type="ECO:0000313" key="4">
    <source>
        <dbReference type="Proteomes" id="UP000076078"/>
    </source>
</evidence>
<comment type="caution">
    <text evidence="3">The sequence shown here is derived from an EMBL/GenBank/DDBJ whole genome shotgun (WGS) entry which is preliminary data.</text>
</comment>
<feature type="transmembrane region" description="Helical" evidence="2">
    <location>
        <begin position="6"/>
        <end position="28"/>
    </location>
</feature>
<proteinExistence type="predicted"/>